<dbReference type="HOGENOM" id="CLU_016102_0_0_1"/>
<feature type="compositionally biased region" description="Basic and acidic residues" evidence="6">
    <location>
        <begin position="154"/>
        <end position="184"/>
    </location>
</feature>
<dbReference type="OMA" id="DLSHMMA"/>
<dbReference type="Proteomes" id="UP000663419">
    <property type="component" value="Chromosome 5"/>
</dbReference>
<dbReference type="GO" id="GO:0006357">
    <property type="term" value="P:regulation of transcription by RNA polymerase II"/>
    <property type="evidence" value="ECO:0007669"/>
    <property type="project" value="TreeGrafter"/>
</dbReference>
<feature type="compositionally biased region" description="Basic residues" evidence="6">
    <location>
        <begin position="144"/>
        <end position="153"/>
    </location>
</feature>
<evidence type="ECO:0000256" key="3">
    <source>
        <dbReference type="ARBA" id="ARBA00023015"/>
    </source>
</evidence>
<dbReference type="EMBL" id="DS990639">
    <property type="protein sequence ID" value="EGC46325.1"/>
    <property type="molecule type" value="Genomic_DNA"/>
</dbReference>
<organism evidence="9">
    <name type="scientific">Ajellomyces capsulatus (strain H88)</name>
    <name type="common">Darling's disease fungus</name>
    <name type="synonym">Histoplasma capsulatum</name>
    <dbReference type="NCBI Taxonomy" id="544711"/>
    <lineage>
        <taxon>Eukaryota</taxon>
        <taxon>Fungi</taxon>
        <taxon>Dikarya</taxon>
        <taxon>Ascomycota</taxon>
        <taxon>Pezizomycotina</taxon>
        <taxon>Eurotiomycetes</taxon>
        <taxon>Eurotiomycetidae</taxon>
        <taxon>Onygenales</taxon>
        <taxon>Ajellomycetaceae</taxon>
        <taxon>Histoplasma</taxon>
    </lineage>
</organism>
<keyword evidence="5" id="KW-0539">Nucleus</keyword>
<evidence type="ECO:0000313" key="8">
    <source>
        <dbReference type="EMBL" id="QSS56946.1"/>
    </source>
</evidence>
<dbReference type="GO" id="GO:0016740">
    <property type="term" value="F:transferase activity"/>
    <property type="evidence" value="ECO:0007669"/>
    <property type="project" value="UniProtKB-KW"/>
</dbReference>
<accession>F0UI20</accession>
<dbReference type="GO" id="GO:0000124">
    <property type="term" value="C:SAGA complex"/>
    <property type="evidence" value="ECO:0007669"/>
    <property type="project" value="TreeGrafter"/>
</dbReference>
<dbReference type="GO" id="GO:0003713">
    <property type="term" value="F:transcription coactivator activity"/>
    <property type="evidence" value="ECO:0007669"/>
    <property type="project" value="TreeGrafter"/>
</dbReference>
<evidence type="ECO:0000256" key="2">
    <source>
        <dbReference type="ARBA" id="ARBA00005330"/>
    </source>
</evidence>
<feature type="compositionally biased region" description="Low complexity" evidence="6">
    <location>
        <begin position="207"/>
        <end position="224"/>
    </location>
</feature>
<dbReference type="GO" id="GO:0005634">
    <property type="term" value="C:nucleus"/>
    <property type="evidence" value="ECO:0007669"/>
    <property type="project" value="UniProtKB-SubCell"/>
</dbReference>
<feature type="compositionally biased region" description="Low complexity" evidence="6">
    <location>
        <begin position="22"/>
        <end position="35"/>
    </location>
</feature>
<dbReference type="PANTHER" id="PTHR13556">
    <property type="entry name" value="TRANSCRIPTIONAL ADAPTER 3-RELATED"/>
    <property type="match status" value="1"/>
</dbReference>
<protein>
    <submittedName>
        <fullName evidence="7">Ada histone acetyltransferase complex component</fullName>
    </submittedName>
</protein>
<dbReference type="OrthoDB" id="1232at2759"/>
<evidence type="ECO:0000313" key="7">
    <source>
        <dbReference type="EMBL" id="EGC46325.1"/>
    </source>
</evidence>
<feature type="region of interest" description="Disordered" evidence="6">
    <location>
        <begin position="584"/>
        <end position="622"/>
    </location>
</feature>
<feature type="region of interest" description="Disordered" evidence="6">
    <location>
        <begin position="114"/>
        <end position="262"/>
    </location>
</feature>
<feature type="compositionally biased region" description="Polar residues" evidence="6">
    <location>
        <begin position="226"/>
        <end position="244"/>
    </location>
</feature>
<name>F0UI20_AJEC8</name>
<comment type="subcellular location">
    <subcellularLocation>
        <location evidence="1">Nucleus</location>
    </subcellularLocation>
</comment>
<dbReference type="InterPro" id="IPR019340">
    <property type="entry name" value="Histone_AcTrfase_su3"/>
</dbReference>
<reference evidence="8" key="2">
    <citation type="submission" date="2021-01" db="EMBL/GenBank/DDBJ databases">
        <title>Chromosome-level genome assembly of a human fungal pathogen reveals clustering of transcriptionally co-regulated genes.</title>
        <authorList>
            <person name="Voorhies M."/>
            <person name="Cohen S."/>
            <person name="Shea T.P."/>
            <person name="Petrus S."/>
            <person name="Munoz J.F."/>
            <person name="Poplawski S."/>
            <person name="Goldman W.E."/>
            <person name="Michael T."/>
            <person name="Cuomo C.A."/>
            <person name="Sil A."/>
            <person name="Beyhan S."/>
        </authorList>
    </citation>
    <scope>NUCLEOTIDE SEQUENCE</scope>
    <source>
        <strain evidence="8">H88</strain>
    </source>
</reference>
<evidence type="ECO:0000256" key="5">
    <source>
        <dbReference type="ARBA" id="ARBA00023242"/>
    </source>
</evidence>
<dbReference type="AlphaFoldDB" id="F0UI20"/>
<proteinExistence type="inferred from homology"/>
<comment type="similarity">
    <text evidence="2">Belongs to the NGG1 family.</text>
</comment>
<dbReference type="VEuPathDB" id="FungiDB:I7I53_05310"/>
<keyword evidence="3" id="KW-0805">Transcription regulation</keyword>
<evidence type="ECO:0000313" key="9">
    <source>
        <dbReference type="Proteomes" id="UP000008142"/>
    </source>
</evidence>
<evidence type="ECO:0000256" key="1">
    <source>
        <dbReference type="ARBA" id="ARBA00004123"/>
    </source>
</evidence>
<dbReference type="PANTHER" id="PTHR13556:SF2">
    <property type="entry name" value="TRANSCRIPTIONAL ADAPTER 3"/>
    <property type="match status" value="1"/>
</dbReference>
<evidence type="ECO:0000256" key="6">
    <source>
        <dbReference type="SAM" id="MobiDB-lite"/>
    </source>
</evidence>
<dbReference type="Pfam" id="PF10198">
    <property type="entry name" value="Ada3"/>
    <property type="match status" value="1"/>
</dbReference>
<feature type="compositionally biased region" description="Basic and acidic residues" evidence="6">
    <location>
        <begin position="114"/>
        <end position="133"/>
    </location>
</feature>
<dbReference type="EMBL" id="CP069106">
    <property type="protein sequence ID" value="QSS56946.1"/>
    <property type="molecule type" value="Genomic_DNA"/>
</dbReference>
<dbReference type="STRING" id="544711.F0UI20"/>
<sequence>MPPPLANKSKGKGREVRRSRSRNTTPSSASTNTVTGIGYLDNDISKIVVPTSVQYSDILDKLGGSGHIPEPKALESLVEHLKTLSQLAETRGEACNAGIREISQKRKEVFEELREREQLDRDAEERLRMKREADDDEDMGRVSKGGKLKKRKDRGIARDERPLSNEAHGVAKQDGTDLKTDIPHRRGGKDSFIMTSPNSKKAKNIVSSTSSLSPSPSPAATGPGDQLSTADSPNSTDSSDSQQPEPTPPIPQYQVFGPNPLAFDDPTIYHIRDVTPGMTDDEKREIYSVAQFPKSDLSHMMTGTPPDKDFSNAKPTNQVSANTFATYIEPYVRPLTEEDIAFLKERGDRTTPFLLPRRGKKHYTEIWAEEDGSVNVDSTTQDREQLPLNQGRSGIDQMTDEIAETDQISAPPLVSRLYSLLRFEHRTLPEENTAGTASNNEDTNMNGIVNGDTMDIDSLISGVEPETKPLNSATTFVDASPNGFKIPAAKLEHGQLDERLKAELRYVGIFGQDDNPDYDAHYDDDIAERLRLLQAELKKQMIANGARKARLLEIARERLAYQEYSTIHDDLDSQVQQAYLKRTRTLGKSKKGSQAKHKPGGAGGGSHPVAPNASGAGVSRPGIGDVARTLMDRRKRWSDCIGPVFKDCKTTVPGKDESIFDPAVMEEYEKAELEGWDEEQE</sequence>
<feature type="compositionally biased region" description="Basic residues" evidence="6">
    <location>
        <begin position="584"/>
        <end position="599"/>
    </location>
</feature>
<reference evidence="9" key="1">
    <citation type="submission" date="2008-07" db="EMBL/GenBank/DDBJ databases">
        <title>Annotation of Ajellomyces capsulatus strain H88.</title>
        <authorList>
            <person name="Champion M."/>
            <person name="Cuomo C."/>
            <person name="Ma L.-J."/>
            <person name="Henn M.R."/>
            <person name="Sil A."/>
            <person name="Goldman B."/>
            <person name="Young S.K."/>
            <person name="Kodira C.D."/>
            <person name="Zeng Q."/>
            <person name="Koehrsen M."/>
            <person name="Alvarado L."/>
            <person name="Berlin A."/>
            <person name="Borenstein D."/>
            <person name="Chen Z."/>
            <person name="Engels R."/>
            <person name="Freedman E."/>
            <person name="Gellesch M."/>
            <person name="Goldberg J."/>
            <person name="Griggs A."/>
            <person name="Gujja S."/>
            <person name="Heiman D."/>
            <person name="Hepburn T."/>
            <person name="Howarth C."/>
            <person name="Jen D."/>
            <person name="Larson L."/>
            <person name="Lewis B."/>
            <person name="Mehta T."/>
            <person name="Park D."/>
            <person name="Pearson M."/>
            <person name="Roberts A."/>
            <person name="Saif S."/>
            <person name="Shea T."/>
            <person name="Shenoy N."/>
            <person name="Sisk P."/>
            <person name="Stolte C."/>
            <person name="Sykes S."/>
            <person name="Walk T."/>
            <person name="White J."/>
            <person name="Yandava C."/>
            <person name="Klein B."/>
            <person name="McEwen J.G."/>
            <person name="Puccia R."/>
            <person name="Goldman G.H."/>
            <person name="Felipe M.S."/>
            <person name="Nino-Vega G."/>
            <person name="San-Blas G."/>
            <person name="Taylor J."/>
            <person name="Mendoza L."/>
            <person name="Galagan J."/>
            <person name="Nusbaum C."/>
            <person name="Birren B."/>
        </authorList>
    </citation>
    <scope>NUCLEOTIDE SEQUENCE [LARGE SCALE GENOMIC DNA]</scope>
    <source>
        <strain evidence="9">H88</strain>
    </source>
</reference>
<dbReference type="Proteomes" id="UP000008142">
    <property type="component" value="Unassembled WGS sequence"/>
</dbReference>
<gene>
    <name evidence="8" type="primary">NGG1</name>
    <name evidence="7" type="ORF">HCEG_05540</name>
    <name evidence="8" type="ORF">I7I53_05310</name>
</gene>
<feature type="region of interest" description="Disordered" evidence="6">
    <location>
        <begin position="1"/>
        <end position="37"/>
    </location>
</feature>
<keyword evidence="4" id="KW-0804">Transcription</keyword>
<keyword evidence="7" id="KW-0808">Transferase</keyword>
<evidence type="ECO:0000256" key="4">
    <source>
        <dbReference type="ARBA" id="ARBA00023163"/>
    </source>
</evidence>